<feature type="signal peptide" evidence="9">
    <location>
        <begin position="1"/>
        <end position="25"/>
    </location>
</feature>
<evidence type="ECO:0000256" key="5">
    <source>
        <dbReference type="ARBA" id="ARBA00023001"/>
    </source>
</evidence>
<evidence type="ECO:0000256" key="6">
    <source>
        <dbReference type="ARBA" id="ARBA00023277"/>
    </source>
</evidence>
<dbReference type="PANTHER" id="PTHR22298">
    <property type="entry name" value="ENDO-1,4-BETA-GLUCANASE"/>
    <property type="match status" value="1"/>
</dbReference>
<keyword evidence="5" id="KW-0136">Cellulose degradation</keyword>
<organism evidence="11 12">
    <name type="scientific">Panicum miliaceum</name>
    <name type="common">Proso millet</name>
    <name type="synonym">Broomcorn millet</name>
    <dbReference type="NCBI Taxonomy" id="4540"/>
    <lineage>
        <taxon>Eukaryota</taxon>
        <taxon>Viridiplantae</taxon>
        <taxon>Streptophyta</taxon>
        <taxon>Embryophyta</taxon>
        <taxon>Tracheophyta</taxon>
        <taxon>Spermatophyta</taxon>
        <taxon>Magnoliopsida</taxon>
        <taxon>Liliopsida</taxon>
        <taxon>Poales</taxon>
        <taxon>Poaceae</taxon>
        <taxon>PACMAD clade</taxon>
        <taxon>Panicoideae</taxon>
        <taxon>Panicodae</taxon>
        <taxon>Paniceae</taxon>
        <taxon>Panicinae</taxon>
        <taxon>Panicum</taxon>
        <taxon>Panicum sect. Panicum</taxon>
    </lineage>
</organism>
<sequence length="160" mass="17401">MVRLPFAAGLAALWCLGCTISSGEGQPDYRAALANSLLYFEGQRSGKLPPGQRVQWRGDSALADGRDHGLFRFAKNRRGLYHNSVPGAGEFYPSSGDEDELIWAAVWLFVATGREDYKAFIAGDGNSGEVQSTLSWDKKFLGAQALVAKASEHLAMLDFI</sequence>
<dbReference type="InterPro" id="IPR001701">
    <property type="entry name" value="Glyco_hydro_9"/>
</dbReference>
<evidence type="ECO:0000256" key="1">
    <source>
        <dbReference type="ARBA" id="ARBA00000966"/>
    </source>
</evidence>
<proteinExistence type="inferred from homology"/>
<dbReference type="OrthoDB" id="10257085at2759"/>
<keyword evidence="12" id="KW-1185">Reference proteome</keyword>
<name>A0A3L6R9C0_PANMI</name>
<comment type="catalytic activity">
    <reaction evidence="1">
        <text>Endohydrolysis of (1-&gt;4)-beta-D-glucosidic linkages in cellulose, lichenin and cereal beta-D-glucans.</text>
        <dbReference type="EC" id="3.2.1.4"/>
    </reaction>
</comment>
<feature type="chain" id="PRO_5017944939" description="cellulase" evidence="9">
    <location>
        <begin position="26"/>
        <end position="160"/>
    </location>
</feature>
<evidence type="ECO:0000256" key="2">
    <source>
        <dbReference type="ARBA" id="ARBA00007072"/>
    </source>
</evidence>
<dbReference type="GO" id="GO:0030245">
    <property type="term" value="P:cellulose catabolic process"/>
    <property type="evidence" value="ECO:0007669"/>
    <property type="project" value="UniProtKB-KW"/>
</dbReference>
<dbReference type="AlphaFoldDB" id="A0A3L6R9C0"/>
<comment type="caution">
    <text evidence="11">The sequence shown here is derived from an EMBL/GenBank/DDBJ whole genome shotgun (WGS) entry which is preliminary data.</text>
</comment>
<dbReference type="InterPro" id="IPR008928">
    <property type="entry name" value="6-hairpin_glycosidase_sf"/>
</dbReference>
<protein>
    <recommendedName>
        <fullName evidence="3">cellulase</fullName>
        <ecNumber evidence="3">3.2.1.4</ecNumber>
    </recommendedName>
</protein>
<keyword evidence="9" id="KW-0732">Signal</keyword>
<dbReference type="EMBL" id="PQIB02000009">
    <property type="protein sequence ID" value="RLM99439.1"/>
    <property type="molecule type" value="Genomic_DNA"/>
</dbReference>
<keyword evidence="4" id="KW-0378">Hydrolase</keyword>
<keyword evidence="7" id="KW-0326">Glycosidase</keyword>
<evidence type="ECO:0000256" key="9">
    <source>
        <dbReference type="SAM" id="SignalP"/>
    </source>
</evidence>
<dbReference type="SUPFAM" id="SSF48208">
    <property type="entry name" value="Six-hairpin glycosidases"/>
    <property type="match status" value="1"/>
</dbReference>
<dbReference type="STRING" id="4540.A0A3L6R9C0"/>
<comment type="similarity">
    <text evidence="2">Belongs to the glycosyl hydrolase 9 (cellulase E) family.</text>
</comment>
<evidence type="ECO:0000256" key="4">
    <source>
        <dbReference type="ARBA" id="ARBA00022801"/>
    </source>
</evidence>
<dbReference type="InterPro" id="IPR012341">
    <property type="entry name" value="6hp_glycosidase-like_sf"/>
</dbReference>
<keyword evidence="8" id="KW-0624">Polysaccharide degradation</keyword>
<dbReference type="EC" id="3.2.1.4" evidence="3"/>
<dbReference type="Proteomes" id="UP000275267">
    <property type="component" value="Unassembled WGS sequence"/>
</dbReference>
<evidence type="ECO:0000256" key="8">
    <source>
        <dbReference type="ARBA" id="ARBA00023326"/>
    </source>
</evidence>
<gene>
    <name evidence="11" type="ORF">C2845_PM06G08170</name>
</gene>
<reference evidence="12" key="1">
    <citation type="journal article" date="2019" name="Nat. Commun.">
        <title>The genome of broomcorn millet.</title>
        <authorList>
            <person name="Zou C."/>
            <person name="Miki D."/>
            <person name="Li D."/>
            <person name="Tang Q."/>
            <person name="Xiao L."/>
            <person name="Rajput S."/>
            <person name="Deng P."/>
            <person name="Jia W."/>
            <person name="Huang R."/>
            <person name="Zhang M."/>
            <person name="Sun Y."/>
            <person name="Hu J."/>
            <person name="Fu X."/>
            <person name="Schnable P.S."/>
            <person name="Li F."/>
            <person name="Zhang H."/>
            <person name="Feng B."/>
            <person name="Zhu X."/>
            <person name="Liu R."/>
            <person name="Schnable J.C."/>
            <person name="Zhu J.-K."/>
            <person name="Zhang H."/>
        </authorList>
    </citation>
    <scope>NUCLEOTIDE SEQUENCE [LARGE SCALE GENOMIC DNA]</scope>
</reference>
<evidence type="ECO:0000313" key="12">
    <source>
        <dbReference type="Proteomes" id="UP000275267"/>
    </source>
</evidence>
<keyword evidence="6" id="KW-0119">Carbohydrate metabolism</keyword>
<feature type="domain" description="Glycoside hydrolase family 9" evidence="10">
    <location>
        <begin position="29"/>
        <end position="66"/>
    </location>
</feature>
<evidence type="ECO:0000256" key="3">
    <source>
        <dbReference type="ARBA" id="ARBA00012601"/>
    </source>
</evidence>
<evidence type="ECO:0000313" key="11">
    <source>
        <dbReference type="EMBL" id="RLM99439.1"/>
    </source>
</evidence>
<evidence type="ECO:0000256" key="7">
    <source>
        <dbReference type="ARBA" id="ARBA00023295"/>
    </source>
</evidence>
<dbReference type="Gene3D" id="1.50.10.10">
    <property type="match status" value="2"/>
</dbReference>
<feature type="domain" description="Glycoside hydrolase family 9" evidence="10">
    <location>
        <begin position="70"/>
        <end position="151"/>
    </location>
</feature>
<dbReference type="Pfam" id="PF00759">
    <property type="entry name" value="Glyco_hydro_9"/>
    <property type="match status" value="2"/>
</dbReference>
<evidence type="ECO:0000259" key="10">
    <source>
        <dbReference type="Pfam" id="PF00759"/>
    </source>
</evidence>
<accession>A0A3L6R9C0</accession>
<dbReference type="GO" id="GO:0008810">
    <property type="term" value="F:cellulase activity"/>
    <property type="evidence" value="ECO:0007669"/>
    <property type="project" value="UniProtKB-EC"/>
</dbReference>